<organism evidence="7 8">
    <name type="scientific">Halorientalis persicus</name>
    <dbReference type="NCBI Taxonomy" id="1367881"/>
    <lineage>
        <taxon>Archaea</taxon>
        <taxon>Methanobacteriati</taxon>
        <taxon>Methanobacteriota</taxon>
        <taxon>Stenosarchaea group</taxon>
        <taxon>Halobacteria</taxon>
        <taxon>Halobacteriales</taxon>
        <taxon>Haloarculaceae</taxon>
        <taxon>Halorientalis</taxon>
    </lineage>
</organism>
<evidence type="ECO:0000313" key="8">
    <source>
        <dbReference type="Proteomes" id="UP000198775"/>
    </source>
</evidence>
<accession>A0A1H8V822</accession>
<dbReference type="EMBL" id="FOCX01000034">
    <property type="protein sequence ID" value="SEP11394.1"/>
    <property type="molecule type" value="Genomic_DNA"/>
</dbReference>
<proteinExistence type="predicted"/>
<dbReference type="GO" id="GO:0006304">
    <property type="term" value="P:DNA modification"/>
    <property type="evidence" value="ECO:0007669"/>
    <property type="project" value="InterPro"/>
</dbReference>
<dbReference type="SUPFAM" id="SSF53335">
    <property type="entry name" value="S-adenosyl-L-methionine-dependent methyltransferases"/>
    <property type="match status" value="1"/>
</dbReference>
<dbReference type="RefSeq" id="WP_092663888.1">
    <property type="nucleotide sequence ID" value="NZ_FOCX01000034.1"/>
</dbReference>
<gene>
    <name evidence="7" type="ORF">SAMN05216388_103416</name>
</gene>
<dbReference type="InterPro" id="IPR029063">
    <property type="entry name" value="SAM-dependent_MTases_sf"/>
</dbReference>
<dbReference type="InterPro" id="IPR050953">
    <property type="entry name" value="N4_N6_ade-DNA_methylase"/>
</dbReference>
<dbReference type="EC" id="2.1.1.72" evidence="1"/>
<dbReference type="InterPro" id="IPR011639">
    <property type="entry name" value="MethylTrfase_TaqI-like_dom"/>
</dbReference>
<name>A0A1H8V822_9EURY</name>
<dbReference type="OrthoDB" id="45790at2157"/>
<keyword evidence="4" id="KW-0949">S-adenosyl-L-methionine</keyword>
<evidence type="ECO:0000256" key="5">
    <source>
        <dbReference type="ARBA" id="ARBA00047942"/>
    </source>
</evidence>
<feature type="domain" description="Type II methyltransferase M.TaqI-like" evidence="6">
    <location>
        <begin position="712"/>
        <end position="776"/>
    </location>
</feature>
<dbReference type="PANTHER" id="PTHR33841">
    <property type="entry name" value="DNA METHYLTRANSFERASE YEEA-RELATED"/>
    <property type="match status" value="1"/>
</dbReference>
<evidence type="ECO:0000256" key="1">
    <source>
        <dbReference type="ARBA" id="ARBA00011900"/>
    </source>
</evidence>
<reference evidence="8" key="1">
    <citation type="submission" date="2016-10" db="EMBL/GenBank/DDBJ databases">
        <authorList>
            <person name="Varghese N."/>
            <person name="Submissions S."/>
        </authorList>
    </citation>
    <scope>NUCLEOTIDE SEQUENCE [LARGE SCALE GENOMIC DNA]</scope>
    <source>
        <strain evidence="8">IBRC-M 10043</strain>
    </source>
</reference>
<dbReference type="InterPro" id="IPR002052">
    <property type="entry name" value="DNA_methylase_N6_adenine_CS"/>
</dbReference>
<evidence type="ECO:0000256" key="2">
    <source>
        <dbReference type="ARBA" id="ARBA00022603"/>
    </source>
</evidence>
<evidence type="ECO:0000256" key="4">
    <source>
        <dbReference type="ARBA" id="ARBA00022691"/>
    </source>
</evidence>
<evidence type="ECO:0000259" key="6">
    <source>
        <dbReference type="Pfam" id="PF07669"/>
    </source>
</evidence>
<dbReference type="PROSITE" id="PS00092">
    <property type="entry name" value="N6_MTASE"/>
    <property type="match status" value="1"/>
</dbReference>
<dbReference type="GO" id="GO:0032259">
    <property type="term" value="P:methylation"/>
    <property type="evidence" value="ECO:0007669"/>
    <property type="project" value="UniProtKB-KW"/>
</dbReference>
<dbReference type="Gene3D" id="3.40.50.150">
    <property type="entry name" value="Vaccinia Virus protein VP39"/>
    <property type="match status" value="1"/>
</dbReference>
<evidence type="ECO:0000313" key="7">
    <source>
        <dbReference type="EMBL" id="SEP11394.1"/>
    </source>
</evidence>
<dbReference type="GO" id="GO:0003676">
    <property type="term" value="F:nucleic acid binding"/>
    <property type="evidence" value="ECO:0007669"/>
    <property type="project" value="InterPro"/>
</dbReference>
<keyword evidence="3" id="KW-0808">Transferase</keyword>
<sequence length="1197" mass="138125">MSTRRRKITAQDIADWTDLEEIMETLRHRGLREVSLEDQLSDDQNDALGESDYRFLQLAEGNFLIVIEAESSKSPSDYRNVLSPTLRTALVVQEFGRFTFISRKRSFGPEGQRDYQQYSFERSQFTGDGKKYSTLDKLNDIEGDDATSIQNLYDTREVVKEFYSEFESIRSDLIREVTGVDAEKEGEAKEQFVQVLFNRLIFLHFIQEKGLLNGDTQYLKNRHQEAVTQDESTFEVFYEPLFFKVLAEDEENYDENADIDVSFIEGDDLPYLNGGLFSKSPVESNNPDIRLGEDPKQENDHYWRILDFLDDWNWHVDERLDIVEPKNLSPEILGHIFEQTVNQKEMGAYYTPEEITDYMARKAIHPRILEDLNSRIDNQYGSIQQALDHGEEVETLYEEVLLNLKILDPAVGSGAFLLAAEKVLLDVYLECFDKLRDRYSDHTPPSDAIQAVLNCPYRNEELFAKRTIIQNNLYGVDIDDGAVEICKLRLWLSTVAQIEQDPEQVEPLPNIDFNIRDGNTLIGFIDTVEGTPDGNSTITSFSDESVDDYVTEVADLIERQQGATGSEAVAIREEIEDLMDEYRPELNERIQDRFERAGLDNVTLDEVEGHNPFHWVIEFAKVYRDGWFDVIVGNPPWDRIRQTRDDFYSDYIESFQNMMPDEQERRIDDLLNERPELEDQFEAFQTEKKRLGEYFHKSRDYELQDPEVAGRKRSTENDLSALFLERIYKLAGPETYISQILPGNIFTGLATKDLRDALLNEKTVDSIIGFKNTGIFANIHQQYKFAVVVFKNSGETDALKGIFGQPSLKILRELQEGNESRILEIPREVLADYSPIAGIFPIVKTQEQVEALNTIVQHPPVSEPDDESWYANPYRELDRTQDSDRFIQDQNEGDYPVLGGSNVYLFSYDDSIYNIDPPEFWSVEGTSNQSAKQRIREKGVRNLKSALFDLVDNSPEVREQFEVTATGSMKGTVNDLLQASRGSELSESDVKLDCTEYRIVYRDVAQPTDERTMIASVIPPGYVCHNKLHTVRPFEIDPEIDHLTEEPLHGVYERIFTDRELFAAVGMLNSIPFDYLMRTKIDKSVVMYKFRESQVPHLTAGDEWFEEIWRPAAKLNCYGELFAEMRERLGGLEAVDIGDMAERRDTQARLDAAAFHAYGFGPEETDFILNDFHRVGQARIMNEPYFELVKEHYEAFQ</sequence>
<comment type="catalytic activity">
    <reaction evidence="5">
        <text>a 2'-deoxyadenosine in DNA + S-adenosyl-L-methionine = an N(6)-methyl-2'-deoxyadenosine in DNA + S-adenosyl-L-homocysteine + H(+)</text>
        <dbReference type="Rhea" id="RHEA:15197"/>
        <dbReference type="Rhea" id="RHEA-COMP:12418"/>
        <dbReference type="Rhea" id="RHEA-COMP:12419"/>
        <dbReference type="ChEBI" id="CHEBI:15378"/>
        <dbReference type="ChEBI" id="CHEBI:57856"/>
        <dbReference type="ChEBI" id="CHEBI:59789"/>
        <dbReference type="ChEBI" id="CHEBI:90615"/>
        <dbReference type="ChEBI" id="CHEBI:90616"/>
        <dbReference type="EC" id="2.1.1.72"/>
    </reaction>
</comment>
<keyword evidence="2" id="KW-0489">Methyltransferase</keyword>
<dbReference type="GO" id="GO:0009007">
    <property type="term" value="F:site-specific DNA-methyltransferase (adenine-specific) activity"/>
    <property type="evidence" value="ECO:0007669"/>
    <property type="project" value="UniProtKB-EC"/>
</dbReference>
<dbReference type="PRINTS" id="PR00507">
    <property type="entry name" value="N12N6MTFRASE"/>
</dbReference>
<dbReference type="Proteomes" id="UP000198775">
    <property type="component" value="Unassembled WGS sequence"/>
</dbReference>
<dbReference type="Pfam" id="PF07669">
    <property type="entry name" value="Eco57I"/>
    <property type="match status" value="2"/>
</dbReference>
<keyword evidence="8" id="KW-1185">Reference proteome</keyword>
<dbReference type="AlphaFoldDB" id="A0A1H8V822"/>
<evidence type="ECO:0000256" key="3">
    <source>
        <dbReference type="ARBA" id="ARBA00022679"/>
    </source>
</evidence>
<dbReference type="PANTHER" id="PTHR33841:SF1">
    <property type="entry name" value="DNA METHYLTRANSFERASE A"/>
    <property type="match status" value="1"/>
</dbReference>
<feature type="domain" description="Type II methyltransferase M.TaqI-like" evidence="6">
    <location>
        <begin position="471"/>
        <end position="653"/>
    </location>
</feature>
<protein>
    <recommendedName>
        <fullName evidence="1">site-specific DNA-methyltransferase (adenine-specific)</fullName>
        <ecNumber evidence="1">2.1.1.72</ecNumber>
    </recommendedName>
</protein>